<evidence type="ECO:0000256" key="9">
    <source>
        <dbReference type="ARBA" id="ARBA00022777"/>
    </source>
</evidence>
<name>A0A9D1XN55_9FIRM</name>
<evidence type="ECO:0000313" key="16">
    <source>
        <dbReference type="EMBL" id="HIX82623.1"/>
    </source>
</evidence>
<dbReference type="CDD" id="cd00082">
    <property type="entry name" value="HisKA"/>
    <property type="match status" value="1"/>
</dbReference>
<keyword evidence="8" id="KW-0547">Nucleotide-binding</keyword>
<dbReference type="SUPFAM" id="SSF47384">
    <property type="entry name" value="Homodimeric domain of signal transducing histidine kinase"/>
    <property type="match status" value="1"/>
</dbReference>
<evidence type="ECO:0000256" key="4">
    <source>
        <dbReference type="ARBA" id="ARBA00022475"/>
    </source>
</evidence>
<dbReference type="InterPro" id="IPR003660">
    <property type="entry name" value="HAMP_dom"/>
</dbReference>
<keyword evidence="9" id="KW-0418">Kinase</keyword>
<comment type="catalytic activity">
    <reaction evidence="1">
        <text>ATP + protein L-histidine = ADP + protein N-phospho-L-histidine.</text>
        <dbReference type="EC" id="2.7.13.3"/>
    </reaction>
</comment>
<evidence type="ECO:0000256" key="5">
    <source>
        <dbReference type="ARBA" id="ARBA00022553"/>
    </source>
</evidence>
<evidence type="ECO:0000256" key="14">
    <source>
        <dbReference type="SAM" id="Phobius"/>
    </source>
</evidence>
<dbReference type="EC" id="2.7.13.3" evidence="3"/>
<dbReference type="PROSITE" id="PS50885">
    <property type="entry name" value="HAMP"/>
    <property type="match status" value="1"/>
</dbReference>
<reference evidence="16" key="1">
    <citation type="journal article" date="2021" name="PeerJ">
        <title>Extensive microbial diversity within the chicken gut microbiome revealed by metagenomics and culture.</title>
        <authorList>
            <person name="Gilroy R."/>
            <person name="Ravi A."/>
            <person name="Getino M."/>
            <person name="Pursley I."/>
            <person name="Horton D.L."/>
            <person name="Alikhan N.F."/>
            <person name="Baker D."/>
            <person name="Gharbi K."/>
            <person name="Hall N."/>
            <person name="Watson M."/>
            <person name="Adriaenssens E.M."/>
            <person name="Foster-Nyarko E."/>
            <person name="Jarju S."/>
            <person name="Secka A."/>
            <person name="Antonio M."/>
            <person name="Oren A."/>
            <person name="Chaudhuri R.R."/>
            <person name="La Ragione R."/>
            <person name="Hildebrand F."/>
            <person name="Pallen M.J."/>
        </authorList>
    </citation>
    <scope>NUCLEOTIDE SEQUENCE</scope>
    <source>
        <strain evidence="16">ChiGjej1B1-14440</strain>
    </source>
</reference>
<evidence type="ECO:0000256" key="2">
    <source>
        <dbReference type="ARBA" id="ARBA00004651"/>
    </source>
</evidence>
<dbReference type="GO" id="GO:0000155">
    <property type="term" value="F:phosphorelay sensor kinase activity"/>
    <property type="evidence" value="ECO:0007669"/>
    <property type="project" value="InterPro"/>
</dbReference>
<keyword evidence="5" id="KW-0597">Phosphoprotein</keyword>
<dbReference type="Proteomes" id="UP000886724">
    <property type="component" value="Unassembled WGS sequence"/>
</dbReference>
<feature type="transmembrane region" description="Helical" evidence="14">
    <location>
        <begin position="12"/>
        <end position="33"/>
    </location>
</feature>
<keyword evidence="6" id="KW-0808">Transferase</keyword>
<evidence type="ECO:0000259" key="15">
    <source>
        <dbReference type="PROSITE" id="PS50885"/>
    </source>
</evidence>
<dbReference type="AlphaFoldDB" id="A0A9D1XN55"/>
<evidence type="ECO:0000256" key="3">
    <source>
        <dbReference type="ARBA" id="ARBA00012438"/>
    </source>
</evidence>
<dbReference type="GO" id="GO:0005886">
    <property type="term" value="C:plasma membrane"/>
    <property type="evidence" value="ECO:0007669"/>
    <property type="project" value="UniProtKB-SubCell"/>
</dbReference>
<dbReference type="PANTHER" id="PTHR45528:SF1">
    <property type="entry name" value="SENSOR HISTIDINE KINASE CPXA"/>
    <property type="match status" value="1"/>
</dbReference>
<dbReference type="Pfam" id="PF00672">
    <property type="entry name" value="HAMP"/>
    <property type="match status" value="1"/>
</dbReference>
<dbReference type="CDD" id="cd06225">
    <property type="entry name" value="HAMP"/>
    <property type="match status" value="1"/>
</dbReference>
<dbReference type="InterPro" id="IPR003661">
    <property type="entry name" value="HisK_dim/P_dom"/>
</dbReference>
<proteinExistence type="predicted"/>
<reference evidence="16" key="2">
    <citation type="submission" date="2021-04" db="EMBL/GenBank/DDBJ databases">
        <authorList>
            <person name="Gilroy R."/>
        </authorList>
    </citation>
    <scope>NUCLEOTIDE SEQUENCE</scope>
    <source>
        <strain evidence="16">ChiGjej1B1-14440</strain>
    </source>
</reference>
<evidence type="ECO:0000313" key="17">
    <source>
        <dbReference type="Proteomes" id="UP000886724"/>
    </source>
</evidence>
<feature type="transmembrane region" description="Helical" evidence="14">
    <location>
        <begin position="152"/>
        <end position="175"/>
    </location>
</feature>
<evidence type="ECO:0000256" key="8">
    <source>
        <dbReference type="ARBA" id="ARBA00022741"/>
    </source>
</evidence>
<keyword evidence="7 14" id="KW-0812">Transmembrane</keyword>
<dbReference type="Pfam" id="PF00512">
    <property type="entry name" value="HisKA"/>
    <property type="match status" value="1"/>
</dbReference>
<dbReference type="InterPro" id="IPR036097">
    <property type="entry name" value="HisK_dim/P_sf"/>
</dbReference>
<evidence type="ECO:0000256" key="1">
    <source>
        <dbReference type="ARBA" id="ARBA00000085"/>
    </source>
</evidence>
<evidence type="ECO:0000256" key="11">
    <source>
        <dbReference type="ARBA" id="ARBA00022989"/>
    </source>
</evidence>
<dbReference type="EMBL" id="DXET01000261">
    <property type="protein sequence ID" value="HIX82623.1"/>
    <property type="molecule type" value="Genomic_DNA"/>
</dbReference>
<accession>A0A9D1XN55</accession>
<keyword evidence="11 14" id="KW-1133">Transmembrane helix</keyword>
<dbReference type="InterPro" id="IPR050398">
    <property type="entry name" value="HssS/ArlS-like"/>
</dbReference>
<keyword evidence="12" id="KW-0902">Two-component regulatory system</keyword>
<gene>
    <name evidence="16" type="ORF">H9980_11745</name>
</gene>
<evidence type="ECO:0000256" key="6">
    <source>
        <dbReference type="ARBA" id="ARBA00022679"/>
    </source>
</evidence>
<comment type="caution">
    <text evidence="16">The sequence shown here is derived from an EMBL/GenBank/DDBJ whole genome shotgun (WGS) entry which is preliminary data.</text>
</comment>
<evidence type="ECO:0000256" key="13">
    <source>
        <dbReference type="ARBA" id="ARBA00023136"/>
    </source>
</evidence>
<evidence type="ECO:0000256" key="12">
    <source>
        <dbReference type="ARBA" id="ARBA00023012"/>
    </source>
</evidence>
<keyword evidence="4" id="KW-1003">Cell membrane</keyword>
<evidence type="ECO:0000256" key="7">
    <source>
        <dbReference type="ARBA" id="ARBA00022692"/>
    </source>
</evidence>
<dbReference type="PANTHER" id="PTHR45528">
    <property type="entry name" value="SENSOR HISTIDINE KINASE CPXA"/>
    <property type="match status" value="1"/>
</dbReference>
<organism evidence="16 17">
    <name type="scientific">Candidatus Erysipelatoclostridium merdavium</name>
    <dbReference type="NCBI Taxonomy" id="2838566"/>
    <lineage>
        <taxon>Bacteria</taxon>
        <taxon>Bacillati</taxon>
        <taxon>Bacillota</taxon>
        <taxon>Erysipelotrichia</taxon>
        <taxon>Erysipelotrichales</taxon>
        <taxon>Erysipelotrichales incertae sedis</taxon>
    </lineage>
</organism>
<evidence type="ECO:0000256" key="10">
    <source>
        <dbReference type="ARBA" id="ARBA00022840"/>
    </source>
</evidence>
<dbReference type="GO" id="GO:0005524">
    <property type="term" value="F:ATP binding"/>
    <property type="evidence" value="ECO:0007669"/>
    <property type="project" value="UniProtKB-KW"/>
</dbReference>
<keyword evidence="10" id="KW-0067">ATP-binding</keyword>
<feature type="non-terminal residue" evidence="16">
    <location>
        <position position="264"/>
    </location>
</feature>
<feature type="domain" description="HAMP" evidence="15">
    <location>
        <begin position="176"/>
        <end position="228"/>
    </location>
</feature>
<dbReference type="Gene3D" id="6.10.340.10">
    <property type="match status" value="1"/>
</dbReference>
<keyword evidence="13 14" id="KW-0472">Membrane</keyword>
<sequence length="264" mass="30097">MKKNCLNKLSIQISAVIILFGALALLTFSFLYYNKDYFFNFVLDLGIISDNTETYATEIENKLIDNNVSINDINAIDEILGSSEIYSVSIYNADDNLYITGSYATILEDFIISTTIYESESIYDVEPYYSILELKDGSIEIYTYSYALAKSVIPYISFAAIISLIIFILPTFLFIKREVNYIVKLKDEVTIMSQGDLDHPITINGNTEIAELSKQINDLRVTLKNNFITEETNRRANYELVTALSHDLRTPLTSLMGYLDIIRF</sequence>
<protein>
    <recommendedName>
        <fullName evidence="3">histidine kinase</fullName>
        <ecNumber evidence="3">2.7.13.3</ecNumber>
    </recommendedName>
</protein>
<comment type="subcellular location">
    <subcellularLocation>
        <location evidence="2">Cell membrane</location>
        <topology evidence="2">Multi-pass membrane protein</topology>
    </subcellularLocation>
</comment>
<dbReference type="Gene3D" id="1.10.287.130">
    <property type="match status" value="1"/>
</dbReference>